<keyword evidence="2 4" id="KW-0663">Pyridoxal phosphate</keyword>
<dbReference type="InterPro" id="IPR020622">
    <property type="entry name" value="Ala_racemase_pyridoxalP-BS"/>
</dbReference>
<dbReference type="SUPFAM" id="SSF50621">
    <property type="entry name" value="Alanine racemase C-terminal domain-like"/>
    <property type="match status" value="1"/>
</dbReference>
<dbReference type="GO" id="GO:0005829">
    <property type="term" value="C:cytosol"/>
    <property type="evidence" value="ECO:0007669"/>
    <property type="project" value="TreeGrafter"/>
</dbReference>
<evidence type="ECO:0000256" key="2">
    <source>
        <dbReference type="ARBA" id="ARBA00022898"/>
    </source>
</evidence>
<sequence>MTETLSSSRGSSPAPFREARIDVAAIAANTQKFVDLTGVPVIAVVKADGYGHGAILAARGALAGGASHLGVADIAEAVELRSAGIDAPIIAWLHAPGETFARAREHRIEVGLSSVEQLDAAGDGAPGDEPLRVHLKVDTGLSRNGIAAREWERACVRAAELETDGRVEIVGIFSHLSNTTLDDDRAAIRRFDQALDVAAASGLRPRIRHIAASQAALELPESRYDAVRIGLGIYGFSPLPDRDGPALGLRAAMTLRGSVASVKRVGPGTGVSYDYLYRTERETTLALVPLGYADGVPRQATGRATVHIDGRTHPVVGRIAMDQFVVDIGDAPVAVGDEVVLFGEPTHGLPSAEAWADAADTIQRDVLTGVGRRVPRVAAPE</sequence>
<keyword evidence="9" id="KW-1185">Reference proteome</keyword>
<dbReference type="GO" id="GO:0008784">
    <property type="term" value="F:alanine racemase activity"/>
    <property type="evidence" value="ECO:0007669"/>
    <property type="project" value="UniProtKB-UniRule"/>
</dbReference>
<comment type="catalytic activity">
    <reaction evidence="4">
        <text>L-alanine = D-alanine</text>
        <dbReference type="Rhea" id="RHEA:20249"/>
        <dbReference type="ChEBI" id="CHEBI:57416"/>
        <dbReference type="ChEBI" id="CHEBI:57972"/>
        <dbReference type="EC" id="5.1.1.1"/>
    </reaction>
</comment>
<dbReference type="EMBL" id="JAGFBF010000004">
    <property type="protein sequence ID" value="MBO2989697.1"/>
    <property type="molecule type" value="Genomic_DNA"/>
</dbReference>
<dbReference type="Proteomes" id="UP000668403">
    <property type="component" value="Unassembled WGS sequence"/>
</dbReference>
<organism evidence="8 9">
    <name type="scientific">Leucobacter tardus</name>
    <dbReference type="NCBI Taxonomy" id="501483"/>
    <lineage>
        <taxon>Bacteria</taxon>
        <taxon>Bacillati</taxon>
        <taxon>Actinomycetota</taxon>
        <taxon>Actinomycetes</taxon>
        <taxon>Micrococcales</taxon>
        <taxon>Microbacteriaceae</taxon>
        <taxon>Leucobacter</taxon>
    </lineage>
</organism>
<reference evidence="8" key="1">
    <citation type="submission" date="2021-03" db="EMBL/GenBank/DDBJ databases">
        <title>Leucobacter chromiisoli sp. nov., isolated from chromium-containing soil of chemical plant.</title>
        <authorList>
            <person name="Xu Z."/>
        </authorList>
    </citation>
    <scope>NUCLEOTIDE SEQUENCE</scope>
    <source>
        <strain evidence="8">K 70/01</strain>
    </source>
</reference>
<dbReference type="SMART" id="SM01005">
    <property type="entry name" value="Ala_racemase_C"/>
    <property type="match status" value="1"/>
</dbReference>
<dbReference type="AlphaFoldDB" id="A0A939TR61"/>
<dbReference type="CDD" id="cd00430">
    <property type="entry name" value="PLPDE_III_AR"/>
    <property type="match status" value="1"/>
</dbReference>
<dbReference type="SUPFAM" id="SSF51419">
    <property type="entry name" value="PLP-binding barrel"/>
    <property type="match status" value="1"/>
</dbReference>
<evidence type="ECO:0000256" key="3">
    <source>
        <dbReference type="ARBA" id="ARBA00023235"/>
    </source>
</evidence>
<dbReference type="GO" id="GO:0030632">
    <property type="term" value="P:D-alanine biosynthetic process"/>
    <property type="evidence" value="ECO:0007669"/>
    <property type="project" value="UniProtKB-UniRule"/>
</dbReference>
<dbReference type="Pfam" id="PF01168">
    <property type="entry name" value="Ala_racemase_N"/>
    <property type="match status" value="1"/>
</dbReference>
<dbReference type="InterPro" id="IPR001608">
    <property type="entry name" value="Ala_racemase_N"/>
</dbReference>
<feature type="domain" description="Alanine racemase C-terminal" evidence="7">
    <location>
        <begin position="252"/>
        <end position="379"/>
    </location>
</feature>
<name>A0A939TR61_9MICO</name>
<dbReference type="GO" id="GO:0030170">
    <property type="term" value="F:pyridoxal phosphate binding"/>
    <property type="evidence" value="ECO:0007669"/>
    <property type="project" value="UniProtKB-UniRule"/>
</dbReference>
<comment type="pathway">
    <text evidence="4">Amino-acid biosynthesis; D-alanine biosynthesis; D-alanine from L-alanine: step 1/1.</text>
</comment>
<protein>
    <recommendedName>
        <fullName evidence="4">Alanine racemase</fullName>
        <ecNumber evidence="4">5.1.1.1</ecNumber>
    </recommendedName>
</protein>
<dbReference type="PANTHER" id="PTHR30511">
    <property type="entry name" value="ALANINE RACEMASE"/>
    <property type="match status" value="1"/>
</dbReference>
<dbReference type="RefSeq" id="WP_208238099.1">
    <property type="nucleotide sequence ID" value="NZ_BAAAQU010000001.1"/>
</dbReference>
<evidence type="ECO:0000313" key="8">
    <source>
        <dbReference type="EMBL" id="MBO2989697.1"/>
    </source>
</evidence>
<dbReference type="PRINTS" id="PR00992">
    <property type="entry name" value="ALARACEMASE"/>
</dbReference>
<dbReference type="EC" id="5.1.1.1" evidence="4"/>
<dbReference type="InterPro" id="IPR011079">
    <property type="entry name" value="Ala_racemase_C"/>
</dbReference>
<dbReference type="Pfam" id="PF00842">
    <property type="entry name" value="Ala_racemase_C"/>
    <property type="match status" value="1"/>
</dbReference>
<comment type="similarity">
    <text evidence="4">Belongs to the alanine racemase family.</text>
</comment>
<feature type="active site" description="Proton acceptor; specific for D-alanine" evidence="4">
    <location>
        <position position="46"/>
    </location>
</feature>
<evidence type="ECO:0000256" key="4">
    <source>
        <dbReference type="HAMAP-Rule" id="MF_01201"/>
    </source>
</evidence>
<comment type="cofactor">
    <cofactor evidence="1 4 5">
        <name>pyridoxal 5'-phosphate</name>
        <dbReference type="ChEBI" id="CHEBI:597326"/>
    </cofactor>
</comment>
<evidence type="ECO:0000256" key="5">
    <source>
        <dbReference type="PIRSR" id="PIRSR600821-50"/>
    </source>
</evidence>
<feature type="binding site" evidence="4 6">
    <location>
        <position position="321"/>
    </location>
    <ligand>
        <name>substrate</name>
    </ligand>
</feature>
<dbReference type="InterPro" id="IPR009006">
    <property type="entry name" value="Ala_racemase/Decarboxylase_C"/>
</dbReference>
<dbReference type="PROSITE" id="PS00395">
    <property type="entry name" value="ALANINE_RACEMASE"/>
    <property type="match status" value="1"/>
</dbReference>
<evidence type="ECO:0000259" key="7">
    <source>
        <dbReference type="SMART" id="SM01005"/>
    </source>
</evidence>
<evidence type="ECO:0000313" key="9">
    <source>
        <dbReference type="Proteomes" id="UP000668403"/>
    </source>
</evidence>
<feature type="binding site" evidence="4 6">
    <location>
        <position position="143"/>
    </location>
    <ligand>
        <name>substrate</name>
    </ligand>
</feature>
<dbReference type="Gene3D" id="3.20.20.10">
    <property type="entry name" value="Alanine racemase"/>
    <property type="match status" value="1"/>
</dbReference>
<comment type="caution">
    <text evidence="8">The sequence shown here is derived from an EMBL/GenBank/DDBJ whole genome shotgun (WGS) entry which is preliminary data.</text>
</comment>
<evidence type="ECO:0000256" key="6">
    <source>
        <dbReference type="PIRSR" id="PIRSR600821-52"/>
    </source>
</evidence>
<evidence type="ECO:0000256" key="1">
    <source>
        <dbReference type="ARBA" id="ARBA00001933"/>
    </source>
</evidence>
<dbReference type="InterPro" id="IPR029066">
    <property type="entry name" value="PLP-binding_barrel"/>
</dbReference>
<accession>A0A939TR61</accession>
<dbReference type="NCBIfam" id="TIGR00492">
    <property type="entry name" value="alr"/>
    <property type="match status" value="1"/>
</dbReference>
<dbReference type="InterPro" id="IPR000821">
    <property type="entry name" value="Ala_racemase"/>
</dbReference>
<proteinExistence type="inferred from homology"/>
<dbReference type="Gene3D" id="2.40.37.10">
    <property type="entry name" value="Lyase, Ornithine Decarboxylase, Chain A, domain 1"/>
    <property type="match status" value="1"/>
</dbReference>
<gene>
    <name evidence="8" type="primary">alr</name>
    <name evidence="8" type="ORF">J4H85_06770</name>
</gene>
<comment type="function">
    <text evidence="4">Catalyzes the interconversion of L-alanine and D-alanine. May also act on other amino acids.</text>
</comment>
<dbReference type="GO" id="GO:0009252">
    <property type="term" value="P:peptidoglycan biosynthetic process"/>
    <property type="evidence" value="ECO:0007669"/>
    <property type="project" value="TreeGrafter"/>
</dbReference>
<feature type="modified residue" description="N6-(pyridoxal phosphate)lysine" evidence="4 5">
    <location>
        <position position="46"/>
    </location>
</feature>
<feature type="active site" description="Proton acceptor; specific for L-alanine" evidence="4">
    <location>
        <position position="273"/>
    </location>
</feature>
<dbReference type="PANTHER" id="PTHR30511:SF0">
    <property type="entry name" value="ALANINE RACEMASE, CATABOLIC-RELATED"/>
    <property type="match status" value="1"/>
</dbReference>
<dbReference type="HAMAP" id="MF_01201">
    <property type="entry name" value="Ala_racemase"/>
    <property type="match status" value="1"/>
</dbReference>
<keyword evidence="3 4" id="KW-0413">Isomerase</keyword>